<evidence type="ECO:0000313" key="4">
    <source>
        <dbReference type="Proteomes" id="UP000030487"/>
    </source>
</evidence>
<evidence type="ECO:0000259" key="2">
    <source>
        <dbReference type="PROSITE" id="PS50035"/>
    </source>
</evidence>
<dbReference type="SUPFAM" id="SSF56024">
    <property type="entry name" value="Phospholipase D/nuclease"/>
    <property type="match status" value="1"/>
</dbReference>
<dbReference type="InterPro" id="IPR001736">
    <property type="entry name" value="PLipase_D/transphosphatidylase"/>
</dbReference>
<keyword evidence="4" id="KW-1185">Reference proteome</keyword>
<organism evidence="3 4">
    <name type="scientific">Lysinibacillus boronitolerans JCM 21713 = 10a = NBRC 103108</name>
    <dbReference type="NCBI Taxonomy" id="1294264"/>
    <lineage>
        <taxon>Bacteria</taxon>
        <taxon>Bacillati</taxon>
        <taxon>Bacillota</taxon>
        <taxon>Bacilli</taxon>
        <taxon>Bacillales</taxon>
        <taxon>Bacillaceae</taxon>
        <taxon>Lysinibacillus</taxon>
    </lineage>
</organism>
<keyword evidence="1" id="KW-0175">Coiled coil</keyword>
<accession>A0ABR4XXD8</accession>
<evidence type="ECO:0000256" key="1">
    <source>
        <dbReference type="SAM" id="Coils"/>
    </source>
</evidence>
<dbReference type="EMBL" id="JPVR01000079">
    <property type="protein sequence ID" value="KGR82516.1"/>
    <property type="molecule type" value="Genomic_DNA"/>
</dbReference>
<evidence type="ECO:0000313" key="3">
    <source>
        <dbReference type="EMBL" id="KGR82516.1"/>
    </source>
</evidence>
<sequence>MKKKDIGIIEEFLLKFYKINIFDEEKISKILGIDLFLINNSIANLFFQNLIKMNQDNRISLTKKGEEALKEAKTIQPEQVTVNFLMNGLTGELTHSTRKLFTGNEVRKKNLCAIKPLLNKPTLEEFEFNKINKVLKEKQKEFPDDSLAGDLITINELEKCYLSYRKRSMLIFMHENDAEADLEIKIFDGMDRENELENIILRMEKDGIKQIPFDRKDTLDVINNEEVSITTINPSLMEEALFNTKKLTLNKQLSEQLTQQLHKKEIQLNENDLDSESKITDTQVIRGLNEKIALLEAEKDNINRYIETYEHRKILEDSFEKAEKLVLIISPWIRFGAFDYIIQNKIRKALKRKIKVIIGYGISPDDVGHTGAVNILEKMRKEPNGENLILIKLANTHEKVLLVDTKYVVITSFNWLSFKGDPKLGFRQETGLYTIDSKTIQANINSLEKRMNIDIQQYLK</sequence>
<comment type="caution">
    <text evidence="3">The sequence shown here is derived from an EMBL/GenBank/DDBJ whole genome shotgun (WGS) entry which is preliminary data.</text>
</comment>
<reference evidence="3 4" key="1">
    <citation type="submission" date="2014-02" db="EMBL/GenBank/DDBJ databases">
        <title>Draft genome sequence of Lysinibacillus boronitolerans NBRC 103108.</title>
        <authorList>
            <person name="Zhang F."/>
            <person name="Wang G."/>
            <person name="Zhang L."/>
        </authorList>
    </citation>
    <scope>NUCLEOTIDE SEQUENCE [LARGE SCALE GENOMIC DNA]</scope>
    <source>
        <strain evidence="3 4">NBRC 103108</strain>
    </source>
</reference>
<feature type="domain" description="PLD phosphodiesterase" evidence="2">
    <location>
        <begin position="392"/>
        <end position="419"/>
    </location>
</feature>
<dbReference type="Proteomes" id="UP000030487">
    <property type="component" value="Unassembled WGS sequence"/>
</dbReference>
<dbReference type="RefSeq" id="WP_036079760.1">
    <property type="nucleotide sequence ID" value="NZ_AVCW01000003.1"/>
</dbReference>
<proteinExistence type="predicted"/>
<gene>
    <name evidence="3" type="ORF">CD31_18970</name>
</gene>
<dbReference type="PROSITE" id="PS50035">
    <property type="entry name" value="PLD"/>
    <property type="match status" value="1"/>
</dbReference>
<protein>
    <recommendedName>
        <fullName evidence="2">PLD phosphodiesterase domain-containing protein</fullName>
    </recommendedName>
</protein>
<feature type="coiled-coil region" evidence="1">
    <location>
        <begin position="285"/>
        <end position="312"/>
    </location>
</feature>
<dbReference type="Gene3D" id="3.30.870.10">
    <property type="entry name" value="Endonuclease Chain A"/>
    <property type="match status" value="1"/>
</dbReference>
<name>A0ABR4XXD8_9BACI</name>